<organism evidence="7 8">
    <name type="scientific">Klebsormidium nitens</name>
    <name type="common">Green alga</name>
    <name type="synonym">Ulothrix nitens</name>
    <dbReference type="NCBI Taxonomy" id="105231"/>
    <lineage>
        <taxon>Eukaryota</taxon>
        <taxon>Viridiplantae</taxon>
        <taxon>Streptophyta</taxon>
        <taxon>Klebsormidiophyceae</taxon>
        <taxon>Klebsormidiales</taxon>
        <taxon>Klebsormidiaceae</taxon>
        <taxon>Klebsormidium</taxon>
    </lineage>
</organism>
<dbReference type="Gene3D" id="1.25.10.10">
    <property type="entry name" value="Leucine-rich Repeat Variant"/>
    <property type="match status" value="1"/>
</dbReference>
<dbReference type="GO" id="GO:0008270">
    <property type="term" value="F:zinc ion binding"/>
    <property type="evidence" value="ECO:0007669"/>
    <property type="project" value="UniProtKB-KW"/>
</dbReference>
<dbReference type="Gene3D" id="6.10.140.2220">
    <property type="match status" value="1"/>
</dbReference>
<dbReference type="InterPro" id="IPR011989">
    <property type="entry name" value="ARM-like"/>
</dbReference>
<evidence type="ECO:0000259" key="6">
    <source>
        <dbReference type="PROSITE" id="PS50865"/>
    </source>
</evidence>
<name>A0A1Y1HM51_KLENI</name>
<dbReference type="SUPFAM" id="SSF68906">
    <property type="entry name" value="SAP domain"/>
    <property type="match status" value="1"/>
</dbReference>
<gene>
    <name evidence="7" type="ORF">KFL_000180450</name>
</gene>
<dbReference type="OrthoDB" id="5597848at2759"/>
<sequence length="1134" mass="125158">MVALGCRVEKDKALMKAHALAKFNSARPILAAGLYSVCQDFQAQVAGCLYAYVNDGDLRRGFPAYWEPFERFIELLDSDSWEVVGQAALGIAALCHAPFACPGSPQLFHQLEFFKLGAVDKMIALISDPQTKRWSRSYTREDAQMELAYALTPFLENSDNLIGPEAPQKVLGAPGLIPRLVELASCSEREGEVQRVALQCLVLTAELSPQVAEVVLRAGAKKVAEKALKQPFAGPKNDGDQQSKQRAATLLRILKDVEIAAPEEQAPSSSTPSRRAQGLPSLEDIDRLSVKELKGLLQQHGVGCQECLEKADLKRKVRALVGKSAAQPSPETRPPAARSSGEGRFTFQEAAASSTSSSSAAAPVASTTPEGSAGKTRLPSLWSVSGLSIKDLHEKLKALNVSTAGCVERQDLVDRLTSELERRAADPDFFPSLDQGLGPPAQPSEDVATISAFMSVLGTPAHRQARRTANQMLQKLLQKGDLPKDTTLEGAAQLMMRGGSSNARLSGLRVVKAAIDELPSHQARRDAAAAGMLKATVRLLQEVHRELRVEVLEVLSMFTRSPSLSAQVWNFGAMEAVLEELRRPVVLEAIAAQSPDVVGKSADLSAPVRACLCLFADMMWPARVEDQLVGNTGMPFNSLNELTDAFTRKLNRWLAKHGVYDTIGKLLTIARLKSWNATWQGCEANSVVHHGMRLFLQVLMTTDQQDKILSMPGMAENLVYLIEQWETSEPECTLACSFLVQVRNLQDGLTTFCTRDEIFRVVRALKDSTRRREKSRYTEAHSSLADALVDDLKKERYPPPIGPARFWCNRLKEAPDTDAAERIVKNLLGFSETLPPMANDQQLYELEFWPALARQVVRASPNRRFLLITFAEAFNLYPESKGIPLEPGVKRIWNIVEPHRSNVTLQLLRAGIVRTLEPVCHVDETAAHVMHFFQYLPQDAKVGGPIAKALLTDPDLMPFLLRFALLEEGCALGVALAKLAVKALLSVSPSEGSGSTVPDNRFSLTIRSEVDPERPEDSLRYDYQSGNIFVGTAHVRRVSASVADFMSNGHEIITEYNQAHPDRPYHWKYFEKSEPRVTKYCHTPPQRKPRECAMCAKSPAKSKCARCQKTVYCSKDCQLADWPSHKLKCQRKSS</sequence>
<reference evidence="7 8" key="1">
    <citation type="journal article" date="2014" name="Nat. Commun.">
        <title>Klebsormidium flaccidum genome reveals primary factors for plant terrestrial adaptation.</title>
        <authorList>
            <person name="Hori K."/>
            <person name="Maruyama F."/>
            <person name="Fujisawa T."/>
            <person name="Togashi T."/>
            <person name="Yamamoto N."/>
            <person name="Seo M."/>
            <person name="Sato S."/>
            <person name="Yamada T."/>
            <person name="Mori H."/>
            <person name="Tajima N."/>
            <person name="Moriyama T."/>
            <person name="Ikeuchi M."/>
            <person name="Watanabe M."/>
            <person name="Wada H."/>
            <person name="Kobayashi K."/>
            <person name="Saito M."/>
            <person name="Masuda T."/>
            <person name="Sasaki-Sekimoto Y."/>
            <person name="Mashiguchi K."/>
            <person name="Awai K."/>
            <person name="Shimojima M."/>
            <person name="Masuda S."/>
            <person name="Iwai M."/>
            <person name="Nobusawa T."/>
            <person name="Narise T."/>
            <person name="Kondo S."/>
            <person name="Saito H."/>
            <person name="Sato R."/>
            <person name="Murakawa M."/>
            <person name="Ihara Y."/>
            <person name="Oshima-Yamada Y."/>
            <person name="Ohtaka K."/>
            <person name="Satoh M."/>
            <person name="Sonobe K."/>
            <person name="Ishii M."/>
            <person name="Ohtani R."/>
            <person name="Kanamori-Sato M."/>
            <person name="Honoki R."/>
            <person name="Miyazaki D."/>
            <person name="Mochizuki H."/>
            <person name="Umetsu J."/>
            <person name="Higashi K."/>
            <person name="Shibata D."/>
            <person name="Kamiya Y."/>
            <person name="Sato N."/>
            <person name="Nakamura Y."/>
            <person name="Tabata S."/>
            <person name="Ida S."/>
            <person name="Kurokawa K."/>
            <person name="Ohta H."/>
        </authorList>
    </citation>
    <scope>NUCLEOTIDE SEQUENCE [LARGE SCALE GENOMIC DNA]</scope>
    <source>
        <strain evidence="7 8">NIES-2285</strain>
    </source>
</reference>
<keyword evidence="3" id="KW-0862">Zinc</keyword>
<evidence type="ECO:0000313" key="8">
    <source>
        <dbReference type="Proteomes" id="UP000054558"/>
    </source>
</evidence>
<evidence type="ECO:0000256" key="1">
    <source>
        <dbReference type="ARBA" id="ARBA00022723"/>
    </source>
</evidence>
<evidence type="ECO:0000256" key="2">
    <source>
        <dbReference type="ARBA" id="ARBA00022771"/>
    </source>
</evidence>
<feature type="domain" description="MYND-type" evidence="6">
    <location>
        <begin position="1092"/>
        <end position="1129"/>
    </location>
</feature>
<feature type="compositionally biased region" description="Low complexity" evidence="5">
    <location>
        <begin position="350"/>
        <end position="369"/>
    </location>
</feature>
<evidence type="ECO:0000256" key="4">
    <source>
        <dbReference type="PROSITE-ProRule" id="PRU00134"/>
    </source>
</evidence>
<dbReference type="InterPro" id="IPR016024">
    <property type="entry name" value="ARM-type_fold"/>
</dbReference>
<keyword evidence="8" id="KW-1185">Reference proteome</keyword>
<protein>
    <recommendedName>
        <fullName evidence="6">MYND-type domain-containing protein</fullName>
    </recommendedName>
</protein>
<evidence type="ECO:0000256" key="3">
    <source>
        <dbReference type="ARBA" id="ARBA00022833"/>
    </source>
</evidence>
<dbReference type="Proteomes" id="UP000054558">
    <property type="component" value="Unassembled WGS sequence"/>
</dbReference>
<dbReference type="PROSITE" id="PS01360">
    <property type="entry name" value="ZF_MYND_1"/>
    <property type="match status" value="1"/>
</dbReference>
<feature type="region of interest" description="Disordered" evidence="5">
    <location>
        <begin position="261"/>
        <end position="281"/>
    </location>
</feature>
<proteinExistence type="predicted"/>
<dbReference type="SUPFAM" id="SSF48371">
    <property type="entry name" value="ARM repeat"/>
    <property type="match status" value="1"/>
</dbReference>
<dbReference type="Gene3D" id="1.10.720.30">
    <property type="entry name" value="SAP domain"/>
    <property type="match status" value="1"/>
</dbReference>
<dbReference type="InterPro" id="IPR036361">
    <property type="entry name" value="SAP_dom_sf"/>
</dbReference>
<keyword evidence="1" id="KW-0479">Metal-binding</keyword>
<dbReference type="PROSITE" id="PS50865">
    <property type="entry name" value="ZF_MYND_2"/>
    <property type="match status" value="1"/>
</dbReference>
<dbReference type="Pfam" id="PF01753">
    <property type="entry name" value="zf-MYND"/>
    <property type="match status" value="1"/>
</dbReference>
<evidence type="ECO:0000256" key="5">
    <source>
        <dbReference type="SAM" id="MobiDB-lite"/>
    </source>
</evidence>
<dbReference type="SUPFAM" id="SSF144232">
    <property type="entry name" value="HIT/MYND zinc finger-like"/>
    <property type="match status" value="1"/>
</dbReference>
<dbReference type="InterPro" id="IPR002893">
    <property type="entry name" value="Znf_MYND"/>
</dbReference>
<feature type="region of interest" description="Disordered" evidence="5">
    <location>
        <begin position="322"/>
        <end position="377"/>
    </location>
</feature>
<accession>A0A1Y1HM51</accession>
<keyword evidence="2 4" id="KW-0863">Zinc-finger</keyword>
<evidence type="ECO:0000313" key="7">
    <source>
        <dbReference type="EMBL" id="GAQ78762.1"/>
    </source>
</evidence>
<dbReference type="EMBL" id="DF236967">
    <property type="protein sequence ID" value="GAQ78762.1"/>
    <property type="molecule type" value="Genomic_DNA"/>
</dbReference>
<dbReference type="AlphaFoldDB" id="A0A1Y1HM51"/>